<keyword evidence="1" id="KW-0479">Metal-binding</keyword>
<evidence type="ECO:0000313" key="7">
    <source>
        <dbReference type="EMBL" id="MPM71986.1"/>
    </source>
</evidence>
<dbReference type="Pfam" id="PF10609">
    <property type="entry name" value="ParA"/>
    <property type="match status" value="1"/>
</dbReference>
<dbReference type="GO" id="GO:0140663">
    <property type="term" value="F:ATP-dependent FeS chaperone activity"/>
    <property type="evidence" value="ECO:0007669"/>
    <property type="project" value="InterPro"/>
</dbReference>
<evidence type="ECO:0000256" key="4">
    <source>
        <dbReference type="ARBA" id="ARBA00023004"/>
    </source>
</evidence>
<name>A0A645C2D7_9ZZZZ</name>
<dbReference type="InterPro" id="IPR033756">
    <property type="entry name" value="YlxH/NBP35"/>
</dbReference>
<dbReference type="CDD" id="cd00851">
    <property type="entry name" value="MTH1175"/>
    <property type="match status" value="1"/>
</dbReference>
<keyword evidence="5" id="KW-0411">Iron-sulfur</keyword>
<dbReference type="Gene3D" id="3.40.50.300">
    <property type="entry name" value="P-loop containing nucleotide triphosphate hydrolases"/>
    <property type="match status" value="1"/>
</dbReference>
<evidence type="ECO:0000256" key="3">
    <source>
        <dbReference type="ARBA" id="ARBA00022840"/>
    </source>
</evidence>
<dbReference type="PANTHER" id="PTHR42961">
    <property type="entry name" value="IRON-SULFUR PROTEIN NUBPL"/>
    <property type="match status" value="1"/>
</dbReference>
<comment type="caution">
    <text evidence="7">The sequence shown here is derived from an EMBL/GenBank/DDBJ whole genome shotgun (WGS) entry which is preliminary data.</text>
</comment>
<dbReference type="CDD" id="cd02037">
    <property type="entry name" value="Mrp_NBP35"/>
    <property type="match status" value="1"/>
</dbReference>
<gene>
    <name evidence="7" type="ORF">SDC9_118958</name>
</gene>
<reference evidence="7" key="1">
    <citation type="submission" date="2019-08" db="EMBL/GenBank/DDBJ databases">
        <authorList>
            <person name="Kucharzyk K."/>
            <person name="Murdoch R.W."/>
            <person name="Higgins S."/>
            <person name="Loffler F."/>
        </authorList>
    </citation>
    <scope>NUCLEOTIDE SEQUENCE</scope>
</reference>
<dbReference type="InterPro" id="IPR019591">
    <property type="entry name" value="Mrp/NBP35_ATP-bd"/>
</dbReference>
<feature type="domain" description="Dinitrogenase iron-molybdenum cofactor biosynthesis" evidence="6">
    <location>
        <begin position="190"/>
        <end position="277"/>
    </location>
</feature>
<dbReference type="GO" id="GO:0046872">
    <property type="term" value="F:metal ion binding"/>
    <property type="evidence" value="ECO:0007669"/>
    <property type="project" value="UniProtKB-KW"/>
</dbReference>
<evidence type="ECO:0000256" key="5">
    <source>
        <dbReference type="ARBA" id="ARBA00023014"/>
    </source>
</evidence>
<keyword evidence="4" id="KW-0408">Iron</keyword>
<dbReference type="PANTHER" id="PTHR42961:SF2">
    <property type="entry name" value="IRON-SULFUR PROTEIN NUBPL"/>
    <property type="match status" value="1"/>
</dbReference>
<evidence type="ECO:0000256" key="2">
    <source>
        <dbReference type="ARBA" id="ARBA00022741"/>
    </source>
</evidence>
<evidence type="ECO:0000259" key="6">
    <source>
        <dbReference type="Pfam" id="PF02579"/>
    </source>
</evidence>
<dbReference type="InterPro" id="IPR027417">
    <property type="entry name" value="P-loop_NTPase"/>
</dbReference>
<dbReference type="GO" id="GO:0016226">
    <property type="term" value="P:iron-sulfur cluster assembly"/>
    <property type="evidence" value="ECO:0007669"/>
    <property type="project" value="InterPro"/>
</dbReference>
<proteinExistence type="predicted"/>
<dbReference type="InterPro" id="IPR033913">
    <property type="entry name" value="MTH1175_dom"/>
</dbReference>
<dbReference type="SUPFAM" id="SSF53146">
    <property type="entry name" value="Nitrogenase accessory factor-like"/>
    <property type="match status" value="1"/>
</dbReference>
<dbReference type="GO" id="GO:0051539">
    <property type="term" value="F:4 iron, 4 sulfur cluster binding"/>
    <property type="evidence" value="ECO:0007669"/>
    <property type="project" value="TreeGrafter"/>
</dbReference>
<dbReference type="AlphaFoldDB" id="A0A645C2D7"/>
<keyword evidence="2" id="KW-0547">Nucleotide-binding</keyword>
<keyword evidence="3" id="KW-0067">ATP-binding</keyword>
<dbReference type="InterPro" id="IPR044304">
    <property type="entry name" value="NUBPL-like"/>
</dbReference>
<accession>A0A645C2D7</accession>
<dbReference type="EMBL" id="VSSQ01024460">
    <property type="protein sequence ID" value="MPM71986.1"/>
    <property type="molecule type" value="Genomic_DNA"/>
</dbReference>
<dbReference type="Gene3D" id="3.30.420.130">
    <property type="entry name" value="Dinitrogenase iron-molybdenum cofactor biosynthesis domain"/>
    <property type="match status" value="1"/>
</dbReference>
<protein>
    <submittedName>
        <fullName evidence="7">Iron-sulfur cluster carrier protein</fullName>
    </submittedName>
</protein>
<organism evidence="7">
    <name type="scientific">bioreactor metagenome</name>
    <dbReference type="NCBI Taxonomy" id="1076179"/>
    <lineage>
        <taxon>unclassified sequences</taxon>
        <taxon>metagenomes</taxon>
        <taxon>ecological metagenomes</taxon>
    </lineage>
</organism>
<evidence type="ECO:0000256" key="1">
    <source>
        <dbReference type="ARBA" id="ARBA00022723"/>
    </source>
</evidence>
<sequence>MKSKTGIDIMSINLLLENDTDPVIWRGPILGNTVKQFWTDVIWGDVDYMFIDMPPGTGDVPLTVFQSLAVDGIIIVTSPQELVSMIVSKAVKMAEMMNIPVFGLVENMSYFKCPDNGKDYQIFGESHIDEIAKKHNLKVLAKLPIDPRISAACDKGMIELFEGDWFDNISKIIEGSEEKEVMRIAVAGEGKNVTEHFGHCVNFLIYDVENGKIIKEETVPNPGHKPGFLPNFLADRGVNVIISGGMGGGAVDIFNERNVEVVVGASGDAKTAVENYLKGELKTTGSVCHEHQHHDECGE</sequence>
<dbReference type="InterPro" id="IPR036105">
    <property type="entry name" value="DiNase_FeMo-co_biosyn_sf"/>
</dbReference>
<dbReference type="GO" id="GO:0005524">
    <property type="term" value="F:ATP binding"/>
    <property type="evidence" value="ECO:0007669"/>
    <property type="project" value="UniProtKB-KW"/>
</dbReference>
<dbReference type="SUPFAM" id="SSF52540">
    <property type="entry name" value="P-loop containing nucleoside triphosphate hydrolases"/>
    <property type="match status" value="1"/>
</dbReference>
<dbReference type="Pfam" id="PF02579">
    <property type="entry name" value="Nitro_FeMo-Co"/>
    <property type="match status" value="1"/>
</dbReference>
<dbReference type="InterPro" id="IPR003731">
    <property type="entry name" value="Di-Nase_FeMo-co_biosynth"/>
</dbReference>